<dbReference type="AlphaFoldDB" id="A0A516V520"/>
<keyword evidence="4" id="KW-0472">Membrane</keyword>
<dbReference type="EC" id="2.7.7.65" evidence="2"/>
<comment type="cofactor">
    <cofactor evidence="1">
        <name>Mg(2+)</name>
        <dbReference type="ChEBI" id="CHEBI:18420"/>
    </cofactor>
</comment>
<dbReference type="GO" id="GO:0005886">
    <property type="term" value="C:plasma membrane"/>
    <property type="evidence" value="ECO:0007669"/>
    <property type="project" value="TreeGrafter"/>
</dbReference>
<comment type="catalytic activity">
    <reaction evidence="3">
        <text>2 GTP = 3',3'-c-di-GMP + 2 diphosphate</text>
        <dbReference type="Rhea" id="RHEA:24898"/>
        <dbReference type="ChEBI" id="CHEBI:33019"/>
        <dbReference type="ChEBI" id="CHEBI:37565"/>
        <dbReference type="ChEBI" id="CHEBI:58805"/>
        <dbReference type="EC" id="2.7.7.65"/>
    </reaction>
</comment>
<evidence type="ECO:0000256" key="1">
    <source>
        <dbReference type="ARBA" id="ARBA00001946"/>
    </source>
</evidence>
<evidence type="ECO:0000313" key="6">
    <source>
        <dbReference type="EMBL" id="QDQ73636.1"/>
    </source>
</evidence>
<dbReference type="FunFam" id="3.30.70.270:FF:000001">
    <property type="entry name" value="Diguanylate cyclase domain protein"/>
    <property type="match status" value="1"/>
</dbReference>
<sequence>MTGPDDNRAASWSLRRSLTRMLVLAALLPVLVFGVALLVGQWQRDRDDLMLRLSTGAQSSASTFDDFLDGHLAGVRLLAATPASGSASPRPDAELDRLLKAYPSFLRALATDAEGNIVAARGASGRPAARAEENAADRDWFRAPRDSGLPHVSEGYHARIYGDEALIAVSAPMFREGRFDGVLQASLPVERLVRERANTLRRRGLELLLLDRGGRVVFASSNLRWHFLDPLGALGADILRGATATGQVARARILPGLLAGDERAYVDAVRMRTGWTVAVIAPEQRLLTPSLPRLGLMLGLLAATMIGVLLVLGRMRRLLASNMGRLLSSLHGYALGGTMDPSQLSRMPEELQPLAGGIGDLAARMNAAYGELREALDQREHAIADRTRELSDAVAKLDRLSRTDALTGCLNYRGFQEEGLRLWQAASDRCDAFAVLAIDIDHFKAYNDHYGHLHGDGALKRFAGVVRSALLHADDVLARQGGEEFAVLLPGATITQARAAAARIRERLREADITHAAAPLGRVTASIGIAAMAAGEQVALGTLLTQADAALYRAKSRGRDRAEV</sequence>
<accession>A0A516V520</accession>
<dbReference type="OrthoDB" id="9803824at2"/>
<feature type="transmembrane region" description="Helical" evidence="4">
    <location>
        <begin position="294"/>
        <end position="313"/>
    </location>
</feature>
<protein>
    <recommendedName>
        <fullName evidence="2">diguanylate cyclase</fullName>
        <ecNumber evidence="2">2.7.7.65</ecNumber>
    </recommendedName>
</protein>
<dbReference type="GO" id="GO:0043709">
    <property type="term" value="P:cell adhesion involved in single-species biofilm formation"/>
    <property type="evidence" value="ECO:0007669"/>
    <property type="project" value="TreeGrafter"/>
</dbReference>
<keyword evidence="4" id="KW-0812">Transmembrane</keyword>
<keyword evidence="7" id="KW-1185">Reference proteome</keyword>
<organism evidence="6 7">
    <name type="scientific">Pseudoluteimonas lycopersici</name>
    <dbReference type="NCBI Taxonomy" id="1324796"/>
    <lineage>
        <taxon>Bacteria</taxon>
        <taxon>Pseudomonadati</taxon>
        <taxon>Pseudomonadota</taxon>
        <taxon>Gammaproteobacteria</taxon>
        <taxon>Lysobacterales</taxon>
        <taxon>Lysobacteraceae</taxon>
        <taxon>Pseudoluteimonas</taxon>
    </lineage>
</organism>
<gene>
    <name evidence="6" type="ORF">FNZ56_06985</name>
</gene>
<dbReference type="NCBIfam" id="TIGR00254">
    <property type="entry name" value="GGDEF"/>
    <property type="match status" value="1"/>
</dbReference>
<dbReference type="Proteomes" id="UP000315891">
    <property type="component" value="Chromosome"/>
</dbReference>
<feature type="transmembrane region" description="Helical" evidence="4">
    <location>
        <begin position="21"/>
        <end position="42"/>
    </location>
</feature>
<evidence type="ECO:0000313" key="7">
    <source>
        <dbReference type="Proteomes" id="UP000315891"/>
    </source>
</evidence>
<evidence type="ECO:0000256" key="4">
    <source>
        <dbReference type="SAM" id="Phobius"/>
    </source>
</evidence>
<dbReference type="InterPro" id="IPR050469">
    <property type="entry name" value="Diguanylate_Cyclase"/>
</dbReference>
<dbReference type="InterPro" id="IPR000160">
    <property type="entry name" value="GGDEF_dom"/>
</dbReference>
<dbReference type="InterPro" id="IPR029787">
    <property type="entry name" value="Nucleotide_cyclase"/>
</dbReference>
<dbReference type="Pfam" id="PF00990">
    <property type="entry name" value="GGDEF"/>
    <property type="match status" value="1"/>
</dbReference>
<dbReference type="CDD" id="cd12914">
    <property type="entry name" value="PDC1_DGC_like"/>
    <property type="match status" value="1"/>
</dbReference>
<dbReference type="EMBL" id="CP041742">
    <property type="protein sequence ID" value="QDQ73636.1"/>
    <property type="molecule type" value="Genomic_DNA"/>
</dbReference>
<dbReference type="PANTHER" id="PTHR45138:SF9">
    <property type="entry name" value="DIGUANYLATE CYCLASE DGCM-RELATED"/>
    <property type="match status" value="1"/>
</dbReference>
<feature type="domain" description="GGDEF" evidence="5">
    <location>
        <begin position="431"/>
        <end position="564"/>
    </location>
</feature>
<keyword evidence="4" id="KW-1133">Transmembrane helix</keyword>
<proteinExistence type="predicted"/>
<dbReference type="CDD" id="cd01949">
    <property type="entry name" value="GGDEF"/>
    <property type="match status" value="1"/>
</dbReference>
<dbReference type="GO" id="GO:0052621">
    <property type="term" value="F:diguanylate cyclase activity"/>
    <property type="evidence" value="ECO:0007669"/>
    <property type="project" value="UniProtKB-EC"/>
</dbReference>
<dbReference type="GO" id="GO:1902201">
    <property type="term" value="P:negative regulation of bacterial-type flagellum-dependent cell motility"/>
    <property type="evidence" value="ECO:0007669"/>
    <property type="project" value="TreeGrafter"/>
</dbReference>
<dbReference type="InterPro" id="IPR043128">
    <property type="entry name" value="Rev_trsase/Diguanyl_cyclase"/>
</dbReference>
<evidence type="ECO:0000256" key="2">
    <source>
        <dbReference type="ARBA" id="ARBA00012528"/>
    </source>
</evidence>
<name>A0A516V520_9GAMM</name>
<dbReference type="Gene3D" id="3.30.450.20">
    <property type="entry name" value="PAS domain"/>
    <property type="match status" value="1"/>
</dbReference>
<dbReference type="RefSeq" id="WP_143879148.1">
    <property type="nucleotide sequence ID" value="NZ_BAABLZ010000001.1"/>
</dbReference>
<dbReference type="SUPFAM" id="SSF55073">
    <property type="entry name" value="Nucleotide cyclase"/>
    <property type="match status" value="1"/>
</dbReference>
<reference evidence="6 7" key="1">
    <citation type="submission" date="2019-07" db="EMBL/GenBank/DDBJ databases">
        <title>Lysobacter weifangensis sp. nov., isolated from bensulfuron-methyl contaminated farmland soil.</title>
        <authorList>
            <person name="Zhao H."/>
        </authorList>
    </citation>
    <scope>NUCLEOTIDE SEQUENCE [LARGE SCALE GENOMIC DNA]</scope>
    <source>
        <strain evidence="6 7">CC-Bw-6</strain>
    </source>
</reference>
<dbReference type="Gene3D" id="3.30.70.270">
    <property type="match status" value="1"/>
</dbReference>
<evidence type="ECO:0000259" key="5">
    <source>
        <dbReference type="PROSITE" id="PS50887"/>
    </source>
</evidence>
<dbReference type="PROSITE" id="PS50887">
    <property type="entry name" value="GGDEF"/>
    <property type="match status" value="1"/>
</dbReference>
<evidence type="ECO:0000256" key="3">
    <source>
        <dbReference type="ARBA" id="ARBA00034247"/>
    </source>
</evidence>
<dbReference type="PANTHER" id="PTHR45138">
    <property type="entry name" value="REGULATORY COMPONENTS OF SENSORY TRANSDUCTION SYSTEM"/>
    <property type="match status" value="1"/>
</dbReference>
<dbReference type="SMART" id="SM00267">
    <property type="entry name" value="GGDEF"/>
    <property type="match status" value="1"/>
</dbReference>